<keyword evidence="3" id="KW-1185">Reference proteome</keyword>
<reference evidence="1 4" key="3">
    <citation type="submission" date="2016-10" db="EMBL/GenBank/DDBJ databases">
        <title>Genome sequence of Nocardia seriolae strain EM150506, isolated from Anguila japonica.</title>
        <authorList>
            <person name="Han H.-J."/>
        </authorList>
    </citation>
    <scope>NUCLEOTIDE SEQUENCE [LARGE SCALE GENOMIC DNA]</scope>
    <source>
        <strain evidence="1 4">EM150506</strain>
    </source>
</reference>
<evidence type="ECO:0000313" key="2">
    <source>
        <dbReference type="EMBL" id="GAP30909.1"/>
    </source>
</evidence>
<dbReference type="InterPro" id="IPR013321">
    <property type="entry name" value="Arc_rbn_hlx_hlx"/>
</dbReference>
<dbReference type="EMBL" id="CP017839">
    <property type="protein sequence ID" value="APA97939.1"/>
    <property type="molecule type" value="Genomic_DNA"/>
</dbReference>
<dbReference type="GO" id="GO:0006355">
    <property type="term" value="P:regulation of DNA-templated transcription"/>
    <property type="evidence" value="ECO:0007669"/>
    <property type="project" value="InterPro"/>
</dbReference>
<name>A0A0B8NA58_9NOCA</name>
<dbReference type="Proteomes" id="UP000180166">
    <property type="component" value="Chromosome"/>
</dbReference>
<protein>
    <submittedName>
        <fullName evidence="2">Importin subunit alpha</fullName>
    </submittedName>
</protein>
<sequence length="108" mass="12357">MTDPANDFDNMNPEQIMELTARLKIQTDQAQVLLPPEGAESELANIPRSVKLTATQDRRLKNRARERGMSQSEYIRWLIEQDLNKPVDRPLTMADLPMIVELVRARAA</sequence>
<evidence type="ECO:0000313" key="1">
    <source>
        <dbReference type="EMBL" id="APA97939.1"/>
    </source>
</evidence>
<proteinExistence type="predicted"/>
<reference evidence="2 3" key="2">
    <citation type="journal article" date="2016" name="Genome Announc.">
        <title>Draft Genome Sequence of Erythromycin- and Oxytetracycline-Sensitive Nocardia seriolae Strain U-1 (NBRC 110359).</title>
        <authorList>
            <person name="Imajoh M."/>
            <person name="Sukeda M."/>
            <person name="Shimizu M."/>
            <person name="Yamane J."/>
            <person name="Ohnishi K."/>
            <person name="Oshima S."/>
        </authorList>
    </citation>
    <scope>NUCLEOTIDE SEQUENCE [LARGE SCALE GENOMIC DNA]</scope>
    <source>
        <strain evidence="2 3">U-1</strain>
    </source>
</reference>
<dbReference type="GeneID" id="93376053"/>
<dbReference type="RefSeq" id="WP_106852430.1">
    <property type="nucleotide sequence ID" value="NZ_AP017900.1"/>
</dbReference>
<evidence type="ECO:0000313" key="3">
    <source>
        <dbReference type="Proteomes" id="UP000037179"/>
    </source>
</evidence>
<dbReference type="Gene3D" id="1.10.1220.10">
    <property type="entry name" value="Met repressor-like"/>
    <property type="match status" value="1"/>
</dbReference>
<organism evidence="2 3">
    <name type="scientific">Nocardia seriolae</name>
    <dbReference type="NCBI Taxonomy" id="37332"/>
    <lineage>
        <taxon>Bacteria</taxon>
        <taxon>Bacillati</taxon>
        <taxon>Actinomycetota</taxon>
        <taxon>Actinomycetes</taxon>
        <taxon>Mycobacteriales</taxon>
        <taxon>Nocardiaceae</taxon>
        <taxon>Nocardia</taxon>
    </lineage>
</organism>
<dbReference type="KEGG" id="nsr:NS506_03890"/>
<dbReference type="Proteomes" id="UP000037179">
    <property type="component" value="Unassembled WGS sequence"/>
</dbReference>
<dbReference type="CDD" id="cd21631">
    <property type="entry name" value="RHH_CopG_NikR-like"/>
    <property type="match status" value="1"/>
</dbReference>
<dbReference type="EMBL" id="BBYQ01000098">
    <property type="protein sequence ID" value="GAP30909.1"/>
    <property type="molecule type" value="Genomic_DNA"/>
</dbReference>
<accession>A0A0B8NA58</accession>
<dbReference type="AlphaFoldDB" id="A0A0B8NA58"/>
<reference evidence="3" key="1">
    <citation type="submission" date="2015-07" db="EMBL/GenBank/DDBJ databases">
        <title>Nocardia seriolae U-1 whole genome shotgun sequence.</title>
        <authorList>
            <person name="Imajoh M."/>
            <person name="Fukumoto Y."/>
            <person name="Sukeda M."/>
            <person name="Yamane J."/>
            <person name="Yamasaki K."/>
            <person name="Shimizu M."/>
            <person name="Ohnishi K."/>
            <person name="Oshima S."/>
        </authorList>
    </citation>
    <scope>NUCLEOTIDE SEQUENCE [LARGE SCALE GENOMIC DNA]</scope>
    <source>
        <strain evidence="3">U-1</strain>
    </source>
</reference>
<gene>
    <name evidence="1" type="ORF">NS506_03890</name>
    <name evidence="2" type="ORF">NSK11_contig00098-0005</name>
</gene>
<evidence type="ECO:0000313" key="4">
    <source>
        <dbReference type="Proteomes" id="UP000180166"/>
    </source>
</evidence>